<sequence>MQEEEPRSGRSSRTDVICVDLELLLEVERLRREHLLKEKELQERDAQFRRVLKASEQTYLAAMDEITRKKALLQRVLQALEAEVDLVSDRPVLMQLLCSLRGERGAELEATSAGDIPTNA</sequence>
<evidence type="ECO:0000313" key="3">
    <source>
        <dbReference type="Proteomes" id="UP001321473"/>
    </source>
</evidence>
<keyword evidence="3" id="KW-1185">Reference proteome</keyword>
<organism evidence="2 3">
    <name type="scientific">Amblyomma americanum</name>
    <name type="common">Lone star tick</name>
    <dbReference type="NCBI Taxonomy" id="6943"/>
    <lineage>
        <taxon>Eukaryota</taxon>
        <taxon>Metazoa</taxon>
        <taxon>Ecdysozoa</taxon>
        <taxon>Arthropoda</taxon>
        <taxon>Chelicerata</taxon>
        <taxon>Arachnida</taxon>
        <taxon>Acari</taxon>
        <taxon>Parasitiformes</taxon>
        <taxon>Ixodida</taxon>
        <taxon>Ixodoidea</taxon>
        <taxon>Ixodidae</taxon>
        <taxon>Amblyomminae</taxon>
        <taxon>Amblyomma</taxon>
    </lineage>
</organism>
<comment type="caution">
    <text evidence="2">The sequence shown here is derived from an EMBL/GenBank/DDBJ whole genome shotgun (WGS) entry which is preliminary data.</text>
</comment>
<reference evidence="2 3" key="1">
    <citation type="journal article" date="2023" name="Arcadia Sci">
        <title>De novo assembly of a long-read Amblyomma americanum tick genome.</title>
        <authorList>
            <person name="Chou S."/>
            <person name="Poskanzer K.E."/>
            <person name="Rollins M."/>
            <person name="Thuy-Boun P.S."/>
        </authorList>
    </citation>
    <scope>NUCLEOTIDE SEQUENCE [LARGE SCALE GENOMIC DNA]</scope>
    <source>
        <strain evidence="2">F_SG_1</strain>
        <tissue evidence="2">Salivary glands</tissue>
    </source>
</reference>
<dbReference type="Proteomes" id="UP001321473">
    <property type="component" value="Unassembled WGS sequence"/>
</dbReference>
<gene>
    <name evidence="2" type="ORF">V5799_003881</name>
</gene>
<evidence type="ECO:0000313" key="2">
    <source>
        <dbReference type="EMBL" id="KAK8758486.1"/>
    </source>
</evidence>
<keyword evidence="1" id="KW-0175">Coiled coil</keyword>
<evidence type="ECO:0000256" key="1">
    <source>
        <dbReference type="SAM" id="Coils"/>
    </source>
</evidence>
<dbReference type="EMBL" id="JARKHS020034089">
    <property type="protein sequence ID" value="KAK8758486.1"/>
    <property type="molecule type" value="Genomic_DNA"/>
</dbReference>
<name>A0AAQ4D7P6_AMBAM</name>
<feature type="coiled-coil region" evidence="1">
    <location>
        <begin position="63"/>
        <end position="90"/>
    </location>
</feature>
<protein>
    <submittedName>
        <fullName evidence="2">Uncharacterized protein</fullName>
    </submittedName>
</protein>
<accession>A0AAQ4D7P6</accession>
<dbReference type="AlphaFoldDB" id="A0AAQ4D7P6"/>
<proteinExistence type="predicted"/>